<keyword evidence="6 12" id="KW-0479">Metal-binding</keyword>
<keyword evidence="1 12" id="KW-0240">DNA-directed RNA polymerase</keyword>
<dbReference type="SMART" id="SM00493">
    <property type="entry name" value="TOPRIM"/>
    <property type="match status" value="1"/>
</dbReference>
<evidence type="ECO:0000256" key="8">
    <source>
        <dbReference type="ARBA" id="ARBA00022833"/>
    </source>
</evidence>
<dbReference type="SUPFAM" id="SSF56731">
    <property type="entry name" value="DNA primase core"/>
    <property type="match status" value="1"/>
</dbReference>
<keyword evidence="3 12" id="KW-0808">Transferase</keyword>
<keyword evidence="7 12" id="KW-0863">Zinc-finger</keyword>
<dbReference type="Pfam" id="PF00772">
    <property type="entry name" value="DnaB"/>
    <property type="match status" value="1"/>
</dbReference>
<evidence type="ECO:0000256" key="4">
    <source>
        <dbReference type="ARBA" id="ARBA00022695"/>
    </source>
</evidence>
<comment type="catalytic activity">
    <reaction evidence="12">
        <text>ssDNA + n NTP = ssDNA/pppN(pN)n-1 hybrid + (n-1) diphosphate.</text>
        <dbReference type="EC" id="2.7.7.101"/>
    </reaction>
</comment>
<dbReference type="GO" id="GO:0006269">
    <property type="term" value="P:DNA replication, synthesis of primer"/>
    <property type="evidence" value="ECO:0007669"/>
    <property type="project" value="UniProtKB-UniRule"/>
</dbReference>
<dbReference type="SUPFAM" id="SSF48024">
    <property type="entry name" value="N-terminal domain of DnaB helicase"/>
    <property type="match status" value="1"/>
</dbReference>
<dbReference type="InterPro" id="IPR036977">
    <property type="entry name" value="DNA_primase_Znf_CHC2"/>
</dbReference>
<dbReference type="InterPro" id="IPR006295">
    <property type="entry name" value="DNA_primase_DnaG"/>
</dbReference>
<dbReference type="InterPro" id="IPR050219">
    <property type="entry name" value="DnaG_primase"/>
</dbReference>
<dbReference type="Gene3D" id="3.90.580.10">
    <property type="entry name" value="Zinc finger, CHC2-type domain"/>
    <property type="match status" value="1"/>
</dbReference>
<proteinExistence type="inferred from homology"/>
<organism evidence="16 17">
    <name type="scientific">Orenia marismortui</name>
    <dbReference type="NCBI Taxonomy" id="46469"/>
    <lineage>
        <taxon>Bacteria</taxon>
        <taxon>Bacillati</taxon>
        <taxon>Bacillota</taxon>
        <taxon>Clostridia</taxon>
        <taxon>Halanaerobiales</taxon>
        <taxon>Halobacteroidaceae</taxon>
        <taxon>Orenia</taxon>
    </lineage>
</organism>
<dbReference type="PIRSF" id="PIRSF002811">
    <property type="entry name" value="DnaG"/>
    <property type="match status" value="1"/>
</dbReference>
<keyword evidence="4 12" id="KW-0548">Nucleotidyltransferase</keyword>
<gene>
    <name evidence="12" type="primary">dnaG</name>
    <name evidence="16" type="ORF">C7959_11626</name>
</gene>
<dbReference type="InterPro" id="IPR034151">
    <property type="entry name" value="TOPRIM_DnaG_bac"/>
</dbReference>
<dbReference type="PROSITE" id="PS50880">
    <property type="entry name" value="TOPRIM"/>
    <property type="match status" value="1"/>
</dbReference>
<dbReference type="SMART" id="SM00400">
    <property type="entry name" value="ZnF_CHCC"/>
    <property type="match status" value="1"/>
</dbReference>
<dbReference type="InterPro" id="IPR037068">
    <property type="entry name" value="DNA_primase_core_N_sf"/>
</dbReference>
<dbReference type="HAMAP" id="MF_00974">
    <property type="entry name" value="DNA_primase_DnaG"/>
    <property type="match status" value="1"/>
</dbReference>
<dbReference type="NCBIfam" id="TIGR01391">
    <property type="entry name" value="dnaG"/>
    <property type="match status" value="1"/>
</dbReference>
<dbReference type="GO" id="GO:0003678">
    <property type="term" value="F:DNA helicase activity"/>
    <property type="evidence" value="ECO:0007669"/>
    <property type="project" value="InterPro"/>
</dbReference>
<keyword evidence="11 12" id="KW-0804">Transcription</keyword>
<dbReference type="EC" id="2.7.7.101" evidence="12"/>
<dbReference type="InterPro" id="IPR007693">
    <property type="entry name" value="DNA_helicase_DnaB-like_N"/>
</dbReference>
<protein>
    <recommendedName>
        <fullName evidence="12 13">DNA primase</fullName>
        <ecNumber evidence="12">2.7.7.101</ecNumber>
    </recommendedName>
</protein>
<accession>A0A4R8GXS9</accession>
<dbReference type="FunFam" id="3.40.1360.10:FF:000002">
    <property type="entry name" value="DNA primase"/>
    <property type="match status" value="1"/>
</dbReference>
<sequence length="611" mass="70690">MSYSYSEEFIDQVRFNNDMVDIVSDYTNLEKSGKSYKGLCPFHDENTPSFNVNSDQQLYYCFGCGAGGDIFKFIMDIEGVNFVEAVKVLADKANISLPNQSQSPQMKQKMDEKKKLLQIHQLSARFYNYLLTSSDLGKEAKAYLNNRGFDNEIIEKFNLGFAPNRWQGLYNFLKNKGYSDQILAKSGLIIPRKNSSGYYDRFRNRVIFTIYNHRGQVIGFGGRIIEEVNQPKYLNSPDTIIFDKSKNLYGLNVAKRHIQNNNEAIIVEGYTDVITANQFNIKNTVASLGTALTSNQAKLLKRYANTVYIAYDSDTAGAKATLRGLDILKEEGLIVKVITLPQDQDPDQFIKEEQRDGFISLQQKAQSLIEFKINSILDDQDFSNIDNKVKAVKGVIPVLLEINNEIELAEYCKMVSSRLNIELSVLKNEIKKYRFKKQGQDRKLNYRNNINNKKMSNLKEKLNDSELILHLKAINELLRHVIRNPEIINKLKGSLRPKDFIKKEYKELVKLIYDFYDKNNKLDINSLLNKIDDKETKDLLLKLSVKDDDMLSYTEDMVCDDNYIKRIKEYQVAMRKQHLETEIRKAESNGEDDRVTKLQMEYLELLRKEVN</sequence>
<evidence type="ECO:0000313" key="16">
    <source>
        <dbReference type="EMBL" id="TDX51049.1"/>
    </source>
</evidence>
<dbReference type="PANTHER" id="PTHR30313">
    <property type="entry name" value="DNA PRIMASE"/>
    <property type="match status" value="1"/>
</dbReference>
<dbReference type="STRING" id="926561.GCA_000379025_00566"/>
<name>A0A4R8GXS9_9FIRM</name>
<dbReference type="Gene3D" id="1.10.860.10">
    <property type="entry name" value="DNAb Helicase, Chain A"/>
    <property type="match status" value="1"/>
</dbReference>
<dbReference type="InterPro" id="IPR016136">
    <property type="entry name" value="DNA_helicase_N/primase_C"/>
</dbReference>
<keyword evidence="10 12" id="KW-0238">DNA-binding</keyword>
<keyword evidence="2 12" id="KW-0639">Primosome</keyword>
<dbReference type="Pfam" id="PF10410">
    <property type="entry name" value="DnaB_bind"/>
    <property type="match status" value="1"/>
</dbReference>
<comment type="domain">
    <text evidence="12">Contains an N-terminal zinc-binding domain, a central core domain that contains the primase activity, and a C-terminal DnaB-binding domain.</text>
</comment>
<comment type="similarity">
    <text evidence="12 13">Belongs to the DnaG primase family.</text>
</comment>
<evidence type="ECO:0000313" key="17">
    <source>
        <dbReference type="Proteomes" id="UP000295832"/>
    </source>
</evidence>
<dbReference type="EMBL" id="SOEG01000016">
    <property type="protein sequence ID" value="TDX51049.1"/>
    <property type="molecule type" value="Genomic_DNA"/>
</dbReference>
<comment type="subunit">
    <text evidence="12">Monomer. Interacts with DnaB.</text>
</comment>
<dbReference type="FunFam" id="3.90.580.10:FF:000001">
    <property type="entry name" value="DNA primase"/>
    <property type="match status" value="1"/>
</dbReference>
<dbReference type="GO" id="GO:0003899">
    <property type="term" value="F:DNA-directed RNA polymerase activity"/>
    <property type="evidence" value="ECO:0007669"/>
    <property type="project" value="UniProtKB-UniRule"/>
</dbReference>
<dbReference type="InterPro" id="IPR002694">
    <property type="entry name" value="Znf_CHC2"/>
</dbReference>
<comment type="caution">
    <text evidence="16">The sequence shown here is derived from an EMBL/GenBank/DDBJ whole genome shotgun (WGS) entry which is preliminary data.</text>
</comment>
<evidence type="ECO:0000256" key="1">
    <source>
        <dbReference type="ARBA" id="ARBA00022478"/>
    </source>
</evidence>
<dbReference type="GO" id="GO:1990077">
    <property type="term" value="C:primosome complex"/>
    <property type="evidence" value="ECO:0007669"/>
    <property type="project" value="UniProtKB-KW"/>
</dbReference>
<evidence type="ECO:0000256" key="5">
    <source>
        <dbReference type="ARBA" id="ARBA00022705"/>
    </source>
</evidence>
<dbReference type="Gene3D" id="3.90.980.10">
    <property type="entry name" value="DNA primase, catalytic core, N-terminal domain"/>
    <property type="match status" value="1"/>
</dbReference>
<keyword evidence="8 12" id="KW-0862">Zinc</keyword>
<evidence type="ECO:0000259" key="15">
    <source>
        <dbReference type="PROSITE" id="PS50880"/>
    </source>
</evidence>
<dbReference type="Proteomes" id="UP000295832">
    <property type="component" value="Unassembled WGS sequence"/>
</dbReference>
<dbReference type="InterPro" id="IPR036185">
    <property type="entry name" value="DNA_heli_DnaB-like_N_sf"/>
</dbReference>
<dbReference type="CDD" id="cd03364">
    <property type="entry name" value="TOPRIM_DnaG_primases"/>
    <property type="match status" value="1"/>
</dbReference>
<evidence type="ECO:0000256" key="2">
    <source>
        <dbReference type="ARBA" id="ARBA00022515"/>
    </source>
</evidence>
<dbReference type="RefSeq" id="WP_134117091.1">
    <property type="nucleotide sequence ID" value="NZ_SOEG01000016.1"/>
</dbReference>
<evidence type="ECO:0000256" key="10">
    <source>
        <dbReference type="ARBA" id="ARBA00023125"/>
    </source>
</evidence>
<evidence type="ECO:0000256" key="12">
    <source>
        <dbReference type="HAMAP-Rule" id="MF_00974"/>
    </source>
</evidence>
<dbReference type="GO" id="GO:0005737">
    <property type="term" value="C:cytoplasm"/>
    <property type="evidence" value="ECO:0007669"/>
    <property type="project" value="TreeGrafter"/>
</dbReference>
<evidence type="ECO:0000256" key="6">
    <source>
        <dbReference type="ARBA" id="ARBA00022723"/>
    </source>
</evidence>
<keyword evidence="17" id="KW-1185">Reference proteome</keyword>
<dbReference type="GO" id="GO:0005524">
    <property type="term" value="F:ATP binding"/>
    <property type="evidence" value="ECO:0007669"/>
    <property type="project" value="InterPro"/>
</dbReference>
<dbReference type="SUPFAM" id="SSF57783">
    <property type="entry name" value="Zinc beta-ribbon"/>
    <property type="match status" value="1"/>
</dbReference>
<feature type="zinc finger region" description="CHC2-type" evidence="12 14">
    <location>
        <begin position="40"/>
        <end position="64"/>
    </location>
</feature>
<dbReference type="Pfam" id="PF13155">
    <property type="entry name" value="Toprim_2"/>
    <property type="match status" value="1"/>
</dbReference>
<dbReference type="AlphaFoldDB" id="A0A4R8GXS9"/>
<dbReference type="Pfam" id="PF01807">
    <property type="entry name" value="Zn_ribbon_DnaG"/>
    <property type="match status" value="1"/>
</dbReference>
<dbReference type="InterPro" id="IPR019475">
    <property type="entry name" value="DNA_primase_DnaB-bd"/>
</dbReference>
<evidence type="ECO:0000256" key="3">
    <source>
        <dbReference type="ARBA" id="ARBA00022679"/>
    </source>
</evidence>
<dbReference type="InterPro" id="IPR030846">
    <property type="entry name" value="DnaG_bac"/>
</dbReference>
<dbReference type="GO" id="GO:0003677">
    <property type="term" value="F:DNA binding"/>
    <property type="evidence" value="ECO:0007669"/>
    <property type="project" value="UniProtKB-KW"/>
</dbReference>
<evidence type="ECO:0000256" key="7">
    <source>
        <dbReference type="ARBA" id="ARBA00022771"/>
    </source>
</evidence>
<comment type="function">
    <text evidence="12 13">RNA polymerase that catalyzes the synthesis of short RNA molecules used as primers for DNA polymerase during DNA replication.</text>
</comment>
<evidence type="ECO:0000256" key="9">
    <source>
        <dbReference type="ARBA" id="ARBA00022842"/>
    </source>
</evidence>
<dbReference type="FunFam" id="3.90.980.10:FF:000001">
    <property type="entry name" value="DNA primase"/>
    <property type="match status" value="1"/>
</dbReference>
<evidence type="ECO:0000256" key="11">
    <source>
        <dbReference type="ARBA" id="ARBA00023163"/>
    </source>
</evidence>
<keyword evidence="9" id="KW-0460">Magnesium</keyword>
<feature type="domain" description="Toprim" evidence="15">
    <location>
        <begin position="262"/>
        <end position="343"/>
    </location>
</feature>
<dbReference type="InterPro" id="IPR006171">
    <property type="entry name" value="TOPRIM_dom"/>
</dbReference>
<dbReference type="Pfam" id="PF08275">
    <property type="entry name" value="DNAG_N"/>
    <property type="match status" value="1"/>
</dbReference>
<comment type="cofactor">
    <cofactor evidence="12 13 14">
        <name>Zn(2+)</name>
        <dbReference type="ChEBI" id="CHEBI:29105"/>
    </cofactor>
    <text evidence="12 13 14">Binds 1 zinc ion per monomer.</text>
</comment>
<evidence type="ECO:0000256" key="14">
    <source>
        <dbReference type="PIRSR" id="PIRSR002811-1"/>
    </source>
</evidence>
<dbReference type="GO" id="GO:0000428">
    <property type="term" value="C:DNA-directed RNA polymerase complex"/>
    <property type="evidence" value="ECO:0007669"/>
    <property type="project" value="UniProtKB-KW"/>
</dbReference>
<dbReference type="PANTHER" id="PTHR30313:SF2">
    <property type="entry name" value="DNA PRIMASE"/>
    <property type="match status" value="1"/>
</dbReference>
<dbReference type="Gene3D" id="3.40.1360.10">
    <property type="match status" value="1"/>
</dbReference>
<dbReference type="GO" id="GO:0008270">
    <property type="term" value="F:zinc ion binding"/>
    <property type="evidence" value="ECO:0007669"/>
    <property type="project" value="UniProtKB-UniRule"/>
</dbReference>
<keyword evidence="5 12" id="KW-0235">DNA replication</keyword>
<reference evidence="16 17" key="1">
    <citation type="submission" date="2019-03" db="EMBL/GenBank/DDBJ databases">
        <title>Subsurface microbial communities from deep shales in Ohio and West Virginia, USA.</title>
        <authorList>
            <person name="Wrighton K."/>
        </authorList>
    </citation>
    <scope>NUCLEOTIDE SEQUENCE [LARGE SCALE GENOMIC DNA]</scope>
    <source>
        <strain evidence="16 17">MSL 6dP</strain>
    </source>
</reference>
<evidence type="ECO:0000256" key="13">
    <source>
        <dbReference type="PIRNR" id="PIRNR002811"/>
    </source>
</evidence>
<dbReference type="InterPro" id="IPR013264">
    <property type="entry name" value="DNAG_N"/>
</dbReference>